<sequence length="241" mass="26159">MARLLVGLPSLKGELQKYKDRFDLVELRPVDTSLPRATTLRKWRKAVPPGFVFSVVLPRVVGELAAGKELDEALSTSLEVAAVLEARCVVLQTPASLRPTASNRKKLAALFERLPAEGVVRCWEPGGIWERDDIVATARAAKVIPVLDVARDAAPPGPIVYTRLRALGKSSSIGAAALERVADRLRGRREVFLVVEGDRASQIKSQLAASLARNPDRSTASAVVRPTMPMPNTLVAEDEEQ</sequence>
<organism evidence="2 5">
    <name type="scientific">Sorangium cellulosum</name>
    <name type="common">Polyangium cellulosum</name>
    <dbReference type="NCBI Taxonomy" id="56"/>
    <lineage>
        <taxon>Bacteria</taxon>
        <taxon>Pseudomonadati</taxon>
        <taxon>Myxococcota</taxon>
        <taxon>Polyangia</taxon>
        <taxon>Polyangiales</taxon>
        <taxon>Polyangiaceae</taxon>
        <taxon>Sorangium</taxon>
    </lineage>
</organism>
<dbReference type="EMBL" id="JEME01002740">
    <property type="protein sequence ID" value="KYG03346.1"/>
    <property type="molecule type" value="Genomic_DNA"/>
</dbReference>
<dbReference type="InterPro" id="IPR036520">
    <property type="entry name" value="UPF0759_sf"/>
</dbReference>
<dbReference type="Gene3D" id="3.20.20.410">
    <property type="entry name" value="Protein of unknown function UPF0759"/>
    <property type="match status" value="1"/>
</dbReference>
<proteinExistence type="predicted"/>
<accession>A0A150PCZ8</accession>
<evidence type="ECO:0000313" key="4">
    <source>
        <dbReference type="Proteomes" id="UP000075502"/>
    </source>
</evidence>
<protein>
    <recommendedName>
        <fullName evidence="6">DUF72 domain-containing protein</fullName>
    </recommendedName>
</protein>
<reference evidence="4 5" key="1">
    <citation type="submission" date="2014-02" db="EMBL/GenBank/DDBJ databases">
        <title>The small core and large imbalanced accessory genome model reveals a collaborative survival strategy of Sorangium cellulosum strains in nature.</title>
        <authorList>
            <person name="Han K."/>
            <person name="Peng R."/>
            <person name="Blom J."/>
            <person name="Li Y.-Z."/>
        </authorList>
    </citation>
    <scope>NUCLEOTIDE SEQUENCE [LARGE SCALE GENOMIC DNA]</scope>
    <source>
        <strain evidence="3 4">So0007-03</strain>
        <strain evidence="2 5">So0157-18</strain>
    </source>
</reference>
<dbReference type="Proteomes" id="UP000075502">
    <property type="component" value="Unassembled WGS sequence"/>
</dbReference>
<name>A0A150PCZ8_SORCE</name>
<dbReference type="EMBL" id="JELX01003008">
    <property type="protein sequence ID" value="KYF53555.1"/>
    <property type="molecule type" value="Genomic_DNA"/>
</dbReference>
<dbReference type="PANTHER" id="PTHR30348">
    <property type="entry name" value="UNCHARACTERIZED PROTEIN YECE"/>
    <property type="match status" value="1"/>
</dbReference>
<dbReference type="InterPro" id="IPR002763">
    <property type="entry name" value="DUF72"/>
</dbReference>
<gene>
    <name evidence="2" type="ORF">BE04_09835</name>
    <name evidence="3" type="ORF">BE21_52150</name>
</gene>
<dbReference type="Pfam" id="PF01904">
    <property type="entry name" value="DUF72"/>
    <property type="match status" value="1"/>
</dbReference>
<dbReference type="AlphaFoldDB" id="A0A150PCZ8"/>
<dbReference type="Proteomes" id="UP000075604">
    <property type="component" value="Unassembled WGS sequence"/>
</dbReference>
<evidence type="ECO:0000313" key="2">
    <source>
        <dbReference type="EMBL" id="KYF53555.1"/>
    </source>
</evidence>
<dbReference type="PANTHER" id="PTHR30348:SF4">
    <property type="entry name" value="DUF72 DOMAIN-CONTAINING PROTEIN"/>
    <property type="match status" value="1"/>
</dbReference>
<evidence type="ECO:0000313" key="3">
    <source>
        <dbReference type="EMBL" id="KYG03346.1"/>
    </source>
</evidence>
<evidence type="ECO:0000313" key="5">
    <source>
        <dbReference type="Proteomes" id="UP000075604"/>
    </source>
</evidence>
<evidence type="ECO:0000256" key="1">
    <source>
        <dbReference type="SAM" id="MobiDB-lite"/>
    </source>
</evidence>
<comment type="caution">
    <text evidence="2">The sequence shown here is derived from an EMBL/GenBank/DDBJ whole genome shotgun (WGS) entry which is preliminary data.</text>
</comment>
<evidence type="ECO:0008006" key="6">
    <source>
        <dbReference type="Google" id="ProtNLM"/>
    </source>
</evidence>
<feature type="region of interest" description="Disordered" evidence="1">
    <location>
        <begin position="215"/>
        <end position="241"/>
    </location>
</feature>
<dbReference type="SUPFAM" id="SSF117396">
    <property type="entry name" value="TM1631-like"/>
    <property type="match status" value="1"/>
</dbReference>